<feature type="compositionally biased region" description="Basic residues" evidence="1">
    <location>
        <begin position="32"/>
        <end position="41"/>
    </location>
</feature>
<organism evidence="2 3">
    <name type="scientific">Herbiconiux daphne</name>
    <dbReference type="NCBI Taxonomy" id="2970914"/>
    <lineage>
        <taxon>Bacteria</taxon>
        <taxon>Bacillati</taxon>
        <taxon>Actinomycetota</taxon>
        <taxon>Actinomycetes</taxon>
        <taxon>Micrococcales</taxon>
        <taxon>Microbacteriaceae</taxon>
        <taxon>Herbiconiux</taxon>
    </lineage>
</organism>
<reference evidence="2" key="1">
    <citation type="submission" date="2022-08" db="EMBL/GenBank/DDBJ databases">
        <authorList>
            <person name="Deng Y."/>
            <person name="Han X.-F."/>
            <person name="Zhang Y.-Q."/>
        </authorList>
    </citation>
    <scope>NUCLEOTIDE SEQUENCE</scope>
    <source>
        <strain evidence="2">CPCC 203386</strain>
    </source>
</reference>
<gene>
    <name evidence="2" type="ORF">N1032_04730</name>
</gene>
<keyword evidence="3" id="KW-1185">Reference proteome</keyword>
<dbReference type="Proteomes" id="UP001165586">
    <property type="component" value="Unassembled WGS sequence"/>
</dbReference>
<name>A0ABT2H072_9MICO</name>
<feature type="region of interest" description="Disordered" evidence="1">
    <location>
        <begin position="1"/>
        <end position="41"/>
    </location>
</feature>
<accession>A0ABT2H072</accession>
<comment type="caution">
    <text evidence="2">The sequence shown here is derived from an EMBL/GenBank/DDBJ whole genome shotgun (WGS) entry which is preliminary data.</text>
</comment>
<protein>
    <submittedName>
        <fullName evidence="2">Uncharacterized protein</fullName>
    </submittedName>
</protein>
<evidence type="ECO:0000313" key="3">
    <source>
        <dbReference type="Proteomes" id="UP001165586"/>
    </source>
</evidence>
<sequence length="41" mass="4181">MSTTQGDGVAARATASSHVARRLAGTGDARRSRAKHGRDGS</sequence>
<dbReference type="EMBL" id="JANLCJ010000001">
    <property type="protein sequence ID" value="MCS5733045.1"/>
    <property type="molecule type" value="Genomic_DNA"/>
</dbReference>
<evidence type="ECO:0000256" key="1">
    <source>
        <dbReference type="SAM" id="MobiDB-lite"/>
    </source>
</evidence>
<proteinExistence type="predicted"/>
<evidence type="ECO:0000313" key="2">
    <source>
        <dbReference type="EMBL" id="MCS5733045.1"/>
    </source>
</evidence>
<dbReference type="RefSeq" id="WP_259537790.1">
    <property type="nucleotide sequence ID" value="NZ_JANLCJ010000001.1"/>
</dbReference>